<protein>
    <recommendedName>
        <fullName evidence="8">FAD-binding FR-type domain-containing protein</fullName>
    </recommendedName>
</protein>
<dbReference type="PANTHER" id="PTHR11972:SF69">
    <property type="entry name" value="FERRIC REDUCTION OXIDASE 6-RELATED"/>
    <property type="match status" value="1"/>
</dbReference>
<dbReference type="Proteomes" id="UP000075714">
    <property type="component" value="Unassembled WGS sequence"/>
</dbReference>
<evidence type="ECO:0000259" key="8">
    <source>
        <dbReference type="PROSITE" id="PS51384"/>
    </source>
</evidence>
<feature type="transmembrane region" description="Helical" evidence="7">
    <location>
        <begin position="703"/>
        <end position="726"/>
    </location>
</feature>
<accession>A0A150G9W1</accession>
<proteinExistence type="predicted"/>
<dbReference type="EMBL" id="LSYV01000043">
    <property type="protein sequence ID" value="KXZ46618.1"/>
    <property type="molecule type" value="Genomic_DNA"/>
</dbReference>
<evidence type="ECO:0000256" key="1">
    <source>
        <dbReference type="ARBA" id="ARBA00004141"/>
    </source>
</evidence>
<dbReference type="InterPro" id="IPR039261">
    <property type="entry name" value="FNR_nucleotide-bd"/>
</dbReference>
<evidence type="ECO:0000256" key="2">
    <source>
        <dbReference type="ARBA" id="ARBA00022692"/>
    </source>
</evidence>
<keyword evidence="4" id="KW-0560">Oxidoreductase</keyword>
<evidence type="ECO:0000256" key="5">
    <source>
        <dbReference type="ARBA" id="ARBA00023136"/>
    </source>
</evidence>
<keyword evidence="10" id="KW-1185">Reference proteome</keyword>
<dbReference type="SFLD" id="SFLDG01168">
    <property type="entry name" value="Ferric_reductase_subgroup_(FRE"/>
    <property type="match status" value="1"/>
</dbReference>
<evidence type="ECO:0000313" key="10">
    <source>
        <dbReference type="Proteomes" id="UP000075714"/>
    </source>
</evidence>
<sequence length="918" mass="99108">MSMAPAPWAKAQQRAKCLAAAALWLLVACGSIAFLFFYATTPTRWHQVRATELIAWRNTLILPYTFTNGTTGRTTPLLSGGISFLLIWQWCGTLAVALGAAGLVWIASSNQVFSARSGNKNNKQRTAGYYLRQAATRTRRVLAYRVPPRGLWRALLGPGGLSLLDLLLILLWVGLHIMWMHEMTMRVLDNRRANPPPPKVTLRPPPPVGVKTATTAAPPPINVSRPPPQVATRHLLRAAAAAPPPAGAAPPPKVNATATPKPPPPRVVKPLPVVVQDNVAKYFGWVGRLDILALYFPVPRCNFLHWLLDSDFPTLIKYHRWLGYGTILVNSLHGIIYMSIWARDGILTRMLDWGMTAGVNRLSGLISMCGGWMLLLGALPVVRRRCFNLFYASHILGAVVFMLFAFMHRKDVATWVMPGVFLYLLDVVLRTIQQNFNSTVVTASPDCTSAASRANLSPDNGMLTLSLRCHEGMSWVGSDIVFLNVPAVSWWQWHPFTVASSSEAVGPSGEKRMVLHIKKYDRWTQRLILRLSNDASPVRMYVSGPYANANRKWIAGADRHVFIAGGIGVTPALGMLQELIVHRKKAQAAAANGSSLDEGSRATLVWVSRDRGEFTALPYEVLEASRGKGAWLDVQLYFTGDSSSPSKTVASGEAAAAADKPTKGDDAEAKAAISLTVSAAGAVSPASIADNRPLSHPYMFHPLLWAVAVVLCFGGGFLGLICAQAYDAYTARTVAARRDFSYVGMLQFSALGVGAVLPPALLMFAVHSWRLLSLCRKALSAQPSFNRGESDTPNPTADMAVAATLSGYSTVSESSGSANGAEPAKAFKADIGFAHAIKDGRPNWAELLGAVATCSSDGGQLPVWDNDAAQEQAQVVGVFVAGPERLVAAVDEECALLNGVWGRAGRAYLSVTALTHEL</sequence>
<dbReference type="InterPro" id="IPR013130">
    <property type="entry name" value="Fe3_Rdtase_TM_dom"/>
</dbReference>
<dbReference type="OrthoDB" id="167398at2759"/>
<feature type="transmembrane region" description="Helical" evidence="7">
    <location>
        <begin position="746"/>
        <end position="766"/>
    </location>
</feature>
<feature type="transmembrane region" description="Helical" evidence="7">
    <location>
        <begin position="321"/>
        <end position="342"/>
    </location>
</feature>
<evidence type="ECO:0000313" key="9">
    <source>
        <dbReference type="EMBL" id="KXZ46618.1"/>
    </source>
</evidence>
<keyword evidence="3 7" id="KW-1133">Transmembrane helix</keyword>
<feature type="domain" description="FAD-binding FR-type" evidence="8">
    <location>
        <begin position="433"/>
        <end position="552"/>
    </location>
</feature>
<comment type="subcellular location">
    <subcellularLocation>
        <location evidence="1">Membrane</location>
        <topology evidence="1">Multi-pass membrane protein</topology>
    </subcellularLocation>
</comment>
<reference evidence="10" key="1">
    <citation type="journal article" date="2016" name="Nat. Commun.">
        <title>The Gonium pectorale genome demonstrates co-option of cell cycle regulation during the evolution of multicellularity.</title>
        <authorList>
            <person name="Hanschen E.R."/>
            <person name="Marriage T.N."/>
            <person name="Ferris P.J."/>
            <person name="Hamaji T."/>
            <person name="Toyoda A."/>
            <person name="Fujiyama A."/>
            <person name="Neme R."/>
            <person name="Noguchi H."/>
            <person name="Minakuchi Y."/>
            <person name="Suzuki M."/>
            <person name="Kawai-Toyooka H."/>
            <person name="Smith D.R."/>
            <person name="Sparks H."/>
            <person name="Anderson J."/>
            <person name="Bakaric R."/>
            <person name="Luria V."/>
            <person name="Karger A."/>
            <person name="Kirschner M.W."/>
            <person name="Durand P.M."/>
            <person name="Michod R.E."/>
            <person name="Nozaki H."/>
            <person name="Olson B.J."/>
        </authorList>
    </citation>
    <scope>NUCLEOTIDE SEQUENCE [LARGE SCALE GENOMIC DNA]</scope>
    <source>
        <strain evidence="10">NIES-2863</strain>
    </source>
</reference>
<keyword evidence="2 7" id="KW-0812">Transmembrane</keyword>
<gene>
    <name evidence="9" type="ORF">GPECTOR_42g829</name>
</gene>
<dbReference type="GO" id="GO:0005886">
    <property type="term" value="C:plasma membrane"/>
    <property type="evidence" value="ECO:0007669"/>
    <property type="project" value="TreeGrafter"/>
</dbReference>
<feature type="transmembrane region" description="Helical" evidence="7">
    <location>
        <begin position="389"/>
        <end position="406"/>
    </location>
</feature>
<evidence type="ECO:0000256" key="3">
    <source>
        <dbReference type="ARBA" id="ARBA00022989"/>
    </source>
</evidence>
<feature type="region of interest" description="Disordered" evidence="6">
    <location>
        <begin position="242"/>
        <end position="263"/>
    </location>
</feature>
<dbReference type="InterPro" id="IPR050369">
    <property type="entry name" value="RBOH/FRE"/>
</dbReference>
<evidence type="ECO:0000256" key="6">
    <source>
        <dbReference type="SAM" id="MobiDB-lite"/>
    </source>
</evidence>
<dbReference type="CDD" id="cd06186">
    <property type="entry name" value="NOX_Duox_like_FAD_NADP"/>
    <property type="match status" value="1"/>
</dbReference>
<keyword evidence="5 7" id="KW-0472">Membrane</keyword>
<dbReference type="AlphaFoldDB" id="A0A150G9W1"/>
<feature type="transmembrane region" description="Helical" evidence="7">
    <location>
        <begin position="82"/>
        <end position="107"/>
    </location>
</feature>
<dbReference type="PANTHER" id="PTHR11972">
    <property type="entry name" value="NADPH OXIDASE"/>
    <property type="match status" value="1"/>
</dbReference>
<organism evidence="9 10">
    <name type="scientific">Gonium pectorale</name>
    <name type="common">Green alga</name>
    <dbReference type="NCBI Taxonomy" id="33097"/>
    <lineage>
        <taxon>Eukaryota</taxon>
        <taxon>Viridiplantae</taxon>
        <taxon>Chlorophyta</taxon>
        <taxon>core chlorophytes</taxon>
        <taxon>Chlorophyceae</taxon>
        <taxon>CS clade</taxon>
        <taxon>Chlamydomonadales</taxon>
        <taxon>Volvocaceae</taxon>
        <taxon>Gonium</taxon>
    </lineage>
</organism>
<feature type="region of interest" description="Disordered" evidence="6">
    <location>
        <begin position="642"/>
        <end position="663"/>
    </location>
</feature>
<dbReference type="SUPFAM" id="SSF52343">
    <property type="entry name" value="Ferredoxin reductase-like, C-terminal NADP-linked domain"/>
    <property type="match status" value="1"/>
</dbReference>
<dbReference type="InterPro" id="IPR013121">
    <property type="entry name" value="Fe_red_NAD-bd_6"/>
</dbReference>
<dbReference type="SFLD" id="SFLDS00052">
    <property type="entry name" value="Ferric_Reductase_Domain"/>
    <property type="match status" value="1"/>
</dbReference>
<feature type="transmembrane region" description="Helical" evidence="7">
    <location>
        <begin position="155"/>
        <end position="179"/>
    </location>
</feature>
<feature type="transmembrane region" description="Helical" evidence="7">
    <location>
        <begin position="362"/>
        <end position="382"/>
    </location>
</feature>
<dbReference type="GO" id="GO:0016491">
    <property type="term" value="F:oxidoreductase activity"/>
    <property type="evidence" value="ECO:0007669"/>
    <property type="project" value="UniProtKB-KW"/>
</dbReference>
<feature type="transmembrane region" description="Helical" evidence="7">
    <location>
        <begin position="412"/>
        <end position="429"/>
    </location>
</feature>
<name>A0A150G9W1_GONPE</name>
<dbReference type="Pfam" id="PF08022">
    <property type="entry name" value="FAD_binding_8"/>
    <property type="match status" value="1"/>
</dbReference>
<feature type="compositionally biased region" description="Pro residues" evidence="6">
    <location>
        <begin position="242"/>
        <end position="253"/>
    </location>
</feature>
<dbReference type="InterPro" id="IPR017927">
    <property type="entry name" value="FAD-bd_FR_type"/>
</dbReference>
<dbReference type="Pfam" id="PF01794">
    <property type="entry name" value="Ferric_reduct"/>
    <property type="match status" value="1"/>
</dbReference>
<evidence type="ECO:0000256" key="4">
    <source>
        <dbReference type="ARBA" id="ARBA00023002"/>
    </source>
</evidence>
<comment type="caution">
    <text evidence="9">The sequence shown here is derived from an EMBL/GenBank/DDBJ whole genome shotgun (WGS) entry which is preliminary data.</text>
</comment>
<dbReference type="Gene3D" id="3.40.50.80">
    <property type="entry name" value="Nucleotide-binding domain of ferredoxin-NADP reductase (FNR) module"/>
    <property type="match status" value="1"/>
</dbReference>
<dbReference type="STRING" id="33097.A0A150G9W1"/>
<feature type="transmembrane region" description="Helical" evidence="7">
    <location>
        <begin position="20"/>
        <end position="39"/>
    </location>
</feature>
<evidence type="ECO:0000256" key="7">
    <source>
        <dbReference type="SAM" id="Phobius"/>
    </source>
</evidence>
<dbReference type="InterPro" id="IPR013112">
    <property type="entry name" value="FAD-bd_8"/>
</dbReference>
<dbReference type="Pfam" id="PF08030">
    <property type="entry name" value="NAD_binding_6"/>
    <property type="match status" value="1"/>
</dbReference>
<dbReference type="PROSITE" id="PS51384">
    <property type="entry name" value="FAD_FR"/>
    <property type="match status" value="1"/>
</dbReference>